<evidence type="ECO:0000313" key="3">
    <source>
        <dbReference type="Proteomes" id="UP000825483"/>
    </source>
</evidence>
<dbReference type="AlphaFoldDB" id="A0A9R1C8R8"/>
<keyword evidence="1" id="KW-0812">Transmembrane</keyword>
<dbReference type="RefSeq" id="WP_223927203.1">
    <property type="nucleotide sequence ID" value="NZ_BPUA01000001.1"/>
</dbReference>
<dbReference type="EMBL" id="BPUB01000001">
    <property type="protein sequence ID" value="GJG58082.1"/>
    <property type="molecule type" value="Genomic_DNA"/>
</dbReference>
<evidence type="ECO:0000256" key="1">
    <source>
        <dbReference type="SAM" id="Phobius"/>
    </source>
</evidence>
<proteinExistence type="predicted"/>
<keyword evidence="3" id="KW-1185">Reference proteome</keyword>
<organism evidence="2 3">
    <name type="scientific">Prevotella lacticifex</name>
    <dbReference type="NCBI Taxonomy" id="2854755"/>
    <lineage>
        <taxon>Bacteria</taxon>
        <taxon>Pseudomonadati</taxon>
        <taxon>Bacteroidota</taxon>
        <taxon>Bacteroidia</taxon>
        <taxon>Bacteroidales</taxon>
        <taxon>Prevotellaceae</taxon>
        <taxon>Prevotella</taxon>
    </lineage>
</organism>
<sequence>MASDTIQALADILLEPDGKLKDLSDKKGRLKLLDAITNNCAKQDETKVLMFKLPQSIAKVIPAKVNAELCDDDRKRIDNLQAHYFKVFLLGIASAILFGFLFVITVYKSWKFNDVKEQHELYYKHKQEIIDFGKYIKNRYPDTFTSWEETRQRATEDGDN</sequence>
<comment type="caution">
    <text evidence="2">The sequence shown here is derived from an EMBL/GenBank/DDBJ whole genome shotgun (WGS) entry which is preliminary data.</text>
</comment>
<evidence type="ECO:0000313" key="2">
    <source>
        <dbReference type="EMBL" id="GJG58082.1"/>
    </source>
</evidence>
<keyword evidence="1" id="KW-1133">Transmembrane helix</keyword>
<gene>
    <name evidence="2" type="ORF">PRLR5076_09330</name>
</gene>
<reference evidence="2" key="1">
    <citation type="journal article" date="2022" name="Int. J. Syst. Evol. Microbiol.">
        <title>Prevotella lacticifex sp. nov., isolated from the rumen of cows.</title>
        <authorList>
            <person name="Shinkai T."/>
            <person name="Ikeyama N."/>
            <person name="Kumagai M."/>
            <person name="Ohmori H."/>
            <person name="Sakamoto M."/>
            <person name="Ohkuma M."/>
            <person name="Mitsumori M."/>
        </authorList>
    </citation>
    <scope>NUCLEOTIDE SEQUENCE</scope>
    <source>
        <strain evidence="2">R5076</strain>
    </source>
</reference>
<accession>A0A9R1C8R8</accession>
<dbReference type="Proteomes" id="UP000825483">
    <property type="component" value="Unassembled WGS sequence"/>
</dbReference>
<protein>
    <submittedName>
        <fullName evidence="2">Uncharacterized protein</fullName>
    </submittedName>
</protein>
<dbReference type="GeneID" id="72468984"/>
<name>A0A9R1C8R8_9BACT</name>
<feature type="transmembrane region" description="Helical" evidence="1">
    <location>
        <begin position="84"/>
        <end position="107"/>
    </location>
</feature>
<keyword evidence="1" id="KW-0472">Membrane</keyword>